<dbReference type="EMBL" id="CP016415">
    <property type="protein sequence ID" value="ANU38152.1"/>
    <property type="molecule type" value="Genomic_DNA"/>
</dbReference>
<proteinExistence type="predicted"/>
<sequence length="296" mass="35077">MREISNRKQLEQLLRTFDNITIHYIIMKSEFIPLDSIENILHLDYKKRADIITINIIEHNKKTHESLYSILDKLESLKLKSLEHHYLKCVTLNNEAMLKYLFYKLTISKSQHNQQNKHRSITSPFEMHNHIISSFIKGVDLGVDAQQTMEDMLSDYYNFNVNFDWLNSNNHEQGDWTLRYISNQEFTKEITNNIGDITMYINEFKTTTIGIIHALNKTNSEKELFILKMKKSWGQIKYRNKIKKEEKTTVNMVISKSAKEKLHNIAMSRSLNLNSAIEYLILNEWDKINTKKTRNN</sequence>
<dbReference type="RefSeq" id="WP_065546075.1">
    <property type="nucleotide sequence ID" value="NZ_CP016415.1"/>
</dbReference>
<evidence type="ECO:0000313" key="1">
    <source>
        <dbReference type="EMBL" id="ANU38152.1"/>
    </source>
</evidence>
<accession>A0A1C7FDZ9</accession>
<dbReference type="AlphaFoldDB" id="A0A1C7FDZ9"/>
<evidence type="ECO:0000313" key="2">
    <source>
        <dbReference type="Proteomes" id="UP000092528"/>
    </source>
</evidence>
<reference evidence="1 2" key="1">
    <citation type="submission" date="2016-07" db="EMBL/GenBank/DDBJ databases">
        <title>Genome sequencing of Vibrio scophthalmi strain VS-05, an isolated from Paralichthys olivaceus.</title>
        <authorList>
            <person name="Han H.-J."/>
        </authorList>
    </citation>
    <scope>NUCLEOTIDE SEQUENCE [LARGE SCALE GENOMIC DNA]</scope>
    <source>
        <strain evidence="1 2">VS-05</strain>
    </source>
</reference>
<name>A0A1C7FDZ9_9VIBR</name>
<protein>
    <submittedName>
        <fullName evidence="1">Uncharacterized protein</fullName>
    </submittedName>
</protein>
<dbReference type="Proteomes" id="UP000092528">
    <property type="component" value="Chromosome 2"/>
</dbReference>
<keyword evidence="2" id="KW-1185">Reference proteome</keyword>
<gene>
    <name evidence="1" type="ORF">VSVS05_03114</name>
</gene>
<organism evidence="1 2">
    <name type="scientific">Vibrio scophthalmi</name>
    <dbReference type="NCBI Taxonomy" id="45658"/>
    <lineage>
        <taxon>Bacteria</taxon>
        <taxon>Pseudomonadati</taxon>
        <taxon>Pseudomonadota</taxon>
        <taxon>Gammaproteobacteria</taxon>
        <taxon>Vibrionales</taxon>
        <taxon>Vibrionaceae</taxon>
        <taxon>Vibrio</taxon>
    </lineage>
</organism>